<comment type="subcellular location">
    <subcellularLocation>
        <location evidence="2">Cytoplasm</location>
    </subcellularLocation>
</comment>
<comment type="subunit">
    <text evidence="2">Homodimer.</text>
</comment>
<comment type="caution">
    <text evidence="2">Lacks conserved residue(s) required for the propagation of feature annotation.</text>
</comment>
<dbReference type="PANTHER" id="PTHR32268:SF11">
    <property type="entry name" value="HOMOSERINE O-ACETYLTRANSFERASE"/>
    <property type="match status" value="1"/>
</dbReference>
<dbReference type="CDD" id="cd02440">
    <property type="entry name" value="AdoMet_MTases"/>
    <property type="match status" value="1"/>
</dbReference>
<dbReference type="Pfam" id="PF00561">
    <property type="entry name" value="Abhydrolase_1"/>
    <property type="match status" value="1"/>
</dbReference>
<dbReference type="HAMAP" id="MF_00296">
    <property type="entry name" value="MetX_acyltransf"/>
    <property type="match status" value="1"/>
</dbReference>
<keyword evidence="2" id="KW-0028">Amino-acid biosynthesis</keyword>
<evidence type="ECO:0000259" key="4">
    <source>
        <dbReference type="Pfam" id="PF00561"/>
    </source>
</evidence>
<dbReference type="InterPro" id="IPR029063">
    <property type="entry name" value="SAM-dependent_MTases_sf"/>
</dbReference>
<keyword evidence="2 5" id="KW-0012">Acyltransferase</keyword>
<dbReference type="EC" id="2.3.1.31" evidence="2"/>
<dbReference type="InterPro" id="IPR029058">
    <property type="entry name" value="AB_hydrolase_fold"/>
</dbReference>
<dbReference type="GO" id="GO:0009092">
    <property type="term" value="P:homoserine metabolic process"/>
    <property type="evidence" value="ECO:0007669"/>
    <property type="project" value="TreeGrafter"/>
</dbReference>
<dbReference type="SUPFAM" id="SSF53335">
    <property type="entry name" value="S-adenosyl-L-methionine-dependent methyltransferases"/>
    <property type="match status" value="1"/>
</dbReference>
<evidence type="ECO:0000313" key="5">
    <source>
        <dbReference type="EMBL" id="TWT65297.1"/>
    </source>
</evidence>
<feature type="region of interest" description="Disordered" evidence="3">
    <location>
        <begin position="114"/>
        <end position="159"/>
    </location>
</feature>
<dbReference type="GO" id="GO:0005737">
    <property type="term" value="C:cytoplasm"/>
    <property type="evidence" value="ECO:0007669"/>
    <property type="project" value="UniProtKB-SubCell"/>
</dbReference>
<feature type="active site" evidence="2">
    <location>
        <position position="389"/>
    </location>
</feature>
<feature type="compositionally biased region" description="Basic and acidic residues" evidence="3">
    <location>
        <begin position="410"/>
        <end position="420"/>
    </location>
</feature>
<feature type="binding site" evidence="2">
    <location>
        <position position="390"/>
    </location>
    <ligand>
        <name>substrate</name>
    </ligand>
</feature>
<protein>
    <recommendedName>
        <fullName evidence="2">Homoserine O-acetyltransferase</fullName>
        <shortName evidence="2">HAT</shortName>
        <ecNumber evidence="2">2.3.1.31</ecNumber>
    </recommendedName>
    <alternativeName>
        <fullName evidence="2">Homoserine transacetylase</fullName>
        <shortName evidence="2">HTA</shortName>
    </alternativeName>
</protein>
<evidence type="ECO:0000256" key="1">
    <source>
        <dbReference type="ARBA" id="ARBA00022679"/>
    </source>
</evidence>
<feature type="domain" description="AB hydrolase-1" evidence="4">
    <location>
        <begin position="59"/>
        <end position="393"/>
    </location>
</feature>
<name>A0A5C5XQ36_9BACT</name>
<dbReference type="NCBIfam" id="TIGR01392">
    <property type="entry name" value="homoserO_Ac_trn"/>
    <property type="match status" value="1"/>
</dbReference>
<gene>
    <name evidence="5" type="primary">metX</name>
    <name evidence="2" type="synonym">metXA</name>
    <name evidence="5" type="ORF">CA85_32090</name>
</gene>
<accession>A0A5C5XQ36</accession>
<dbReference type="GO" id="GO:0004414">
    <property type="term" value="F:homoserine O-acetyltransferase activity"/>
    <property type="evidence" value="ECO:0007669"/>
    <property type="project" value="UniProtKB-UniRule"/>
</dbReference>
<organism evidence="5 6">
    <name type="scientific">Allorhodopirellula solitaria</name>
    <dbReference type="NCBI Taxonomy" id="2527987"/>
    <lineage>
        <taxon>Bacteria</taxon>
        <taxon>Pseudomonadati</taxon>
        <taxon>Planctomycetota</taxon>
        <taxon>Planctomycetia</taxon>
        <taxon>Pirellulales</taxon>
        <taxon>Pirellulaceae</taxon>
        <taxon>Allorhodopirellula</taxon>
    </lineage>
</organism>
<dbReference type="SUPFAM" id="SSF53474">
    <property type="entry name" value="alpha/beta-Hydrolases"/>
    <property type="match status" value="1"/>
</dbReference>
<dbReference type="UniPathway" id="UPA00051">
    <property type="reaction ID" value="UER00074"/>
</dbReference>
<dbReference type="Gene3D" id="3.40.50.1820">
    <property type="entry name" value="alpha/beta hydrolase"/>
    <property type="match status" value="1"/>
</dbReference>
<keyword evidence="2" id="KW-0486">Methionine biosynthesis</keyword>
<evidence type="ECO:0000256" key="2">
    <source>
        <dbReference type="HAMAP-Rule" id="MF_00296"/>
    </source>
</evidence>
<comment type="pathway">
    <text evidence="2">Amino-acid biosynthesis; L-methionine biosynthesis via de novo pathway; O-acetyl-L-homoserine from L-homoserine: step 1/1.</text>
</comment>
<reference evidence="5 6" key="1">
    <citation type="submission" date="2019-02" db="EMBL/GenBank/DDBJ databases">
        <title>Deep-cultivation of Planctomycetes and their phenomic and genomic characterization uncovers novel biology.</title>
        <authorList>
            <person name="Wiegand S."/>
            <person name="Jogler M."/>
            <person name="Boedeker C."/>
            <person name="Pinto D."/>
            <person name="Vollmers J."/>
            <person name="Rivas-Marin E."/>
            <person name="Kohn T."/>
            <person name="Peeters S.H."/>
            <person name="Heuer A."/>
            <person name="Rast P."/>
            <person name="Oberbeckmann S."/>
            <person name="Bunk B."/>
            <person name="Jeske O."/>
            <person name="Meyerdierks A."/>
            <person name="Storesund J.E."/>
            <person name="Kallscheuer N."/>
            <person name="Luecker S."/>
            <person name="Lage O.M."/>
            <person name="Pohl T."/>
            <person name="Merkel B.J."/>
            <person name="Hornburger P."/>
            <person name="Mueller R.-W."/>
            <person name="Bruemmer F."/>
            <person name="Labrenz M."/>
            <person name="Spormann A.M."/>
            <person name="Op Den Camp H."/>
            <person name="Overmann J."/>
            <person name="Amann R."/>
            <person name="Jetten M.S.M."/>
            <person name="Mascher T."/>
            <person name="Medema M.H."/>
            <person name="Devos D.P."/>
            <person name="Kaster A.-K."/>
            <person name="Ovreas L."/>
            <person name="Rohde M."/>
            <person name="Galperin M.Y."/>
            <person name="Jogler C."/>
        </authorList>
    </citation>
    <scope>NUCLEOTIDE SEQUENCE [LARGE SCALE GENOMIC DNA]</scope>
    <source>
        <strain evidence="5 6">CA85</strain>
    </source>
</reference>
<feature type="binding site" evidence="2">
    <location>
        <position position="261"/>
    </location>
    <ligand>
        <name>substrate</name>
    </ligand>
</feature>
<comment type="function">
    <text evidence="2">Transfers an acetyl group from acetyl-CoA to L-homoserine, forming acetyl-L-homoserine.</text>
</comment>
<dbReference type="Gene3D" id="1.10.1740.110">
    <property type="match status" value="1"/>
</dbReference>
<dbReference type="NCBIfam" id="TIGR02081">
    <property type="entry name" value="metW"/>
    <property type="match status" value="1"/>
</dbReference>
<dbReference type="GO" id="GO:0009086">
    <property type="term" value="P:methionine biosynthetic process"/>
    <property type="evidence" value="ECO:0007669"/>
    <property type="project" value="UniProtKB-UniRule"/>
</dbReference>
<dbReference type="PANTHER" id="PTHR32268">
    <property type="entry name" value="HOMOSERINE O-ACETYLTRANSFERASE"/>
    <property type="match status" value="1"/>
</dbReference>
<keyword evidence="1 2" id="KW-0808">Transferase</keyword>
<dbReference type="FunFam" id="3.40.50.150:FF:001161">
    <property type="match status" value="1"/>
</dbReference>
<dbReference type="InterPro" id="IPR000073">
    <property type="entry name" value="AB_hydrolase_1"/>
</dbReference>
<feature type="active site" description="Nucleophile" evidence="2">
    <location>
        <position position="191"/>
    </location>
</feature>
<proteinExistence type="inferred from homology"/>
<comment type="similarity">
    <text evidence="2">Belongs to the AB hydrolase superfamily. MetX family.</text>
</comment>
<dbReference type="InterPro" id="IPR010743">
    <property type="entry name" value="Methionine_synth_MetW"/>
</dbReference>
<feature type="region of interest" description="Disordered" evidence="3">
    <location>
        <begin position="410"/>
        <end position="437"/>
    </location>
</feature>
<keyword evidence="6" id="KW-1185">Reference proteome</keyword>
<sequence length="642" mass="70649">MTSSEERLSTDDVRSDEPLTHAQTVWFEEPLLLERGGELPRIRCCYETWGTLNADASNAILVCHAVSGDSHAARHDADDQPGWWDGLIGPGLPIDTNRFFVVCPNVLGGCRGTTGPGDLRGESGSEKNGALDGQSHPPASHPAPSDPAPTSGGQPYGADFPRITLGDMVEVQRRLADSLGITKWRAIVGGSLGGHQALQWVSRYPDCTHTCIAIATSPRLTSQALGFDVIARNAIQTDPHFHGGQYYDRPNRPVTGLAIARMLGHITYLSVAAMEAKFDPDRHDPRHIASDFEQRFSVGSYLAHQGQKFTTRFDANSYITLSMAMDLFDLGSNRLRLMETFDECTCDFLLISFSSDWLFPPDQSREIVNALTALDKRVTYAEITTDAGHDAFLIARDMATYGPLVQERLRPLSEKLRPPTEEPSGEDASHAAASETQAPVQLTVAEESILEIIPAGSRVLDLGCGCGELLAAIRDRHAETPMRLMGVEVAQEKILSTAMRGLDVIDYDLNNGLPAFIDNQFDVVILNATLQAVDNVVALLEEMLRVGKKGIISFPNFAYRVLRDDYVTRGRSPRAAGEFDFAWHDTPNRRFPTIADVHDLLIELGVTIDREIYWDVSQSRHIEADDDPNLNADTAVLEFHCD</sequence>
<dbReference type="AlphaFoldDB" id="A0A5C5XQ36"/>
<dbReference type="EMBL" id="SJPK01000007">
    <property type="protein sequence ID" value="TWT65297.1"/>
    <property type="molecule type" value="Genomic_DNA"/>
</dbReference>
<evidence type="ECO:0000313" key="6">
    <source>
        <dbReference type="Proteomes" id="UP000318053"/>
    </source>
</evidence>
<feature type="active site" evidence="2">
    <location>
        <position position="356"/>
    </location>
</feature>
<dbReference type="Pfam" id="PF07021">
    <property type="entry name" value="MetW"/>
    <property type="match status" value="1"/>
</dbReference>
<evidence type="ECO:0000256" key="3">
    <source>
        <dbReference type="SAM" id="MobiDB-lite"/>
    </source>
</evidence>
<dbReference type="InterPro" id="IPR008220">
    <property type="entry name" value="HAT_MetX-like"/>
</dbReference>
<dbReference type="Gene3D" id="3.40.50.150">
    <property type="entry name" value="Vaccinia Virus protein VP39"/>
    <property type="match status" value="1"/>
</dbReference>
<comment type="caution">
    <text evidence="5">The sequence shown here is derived from an EMBL/GenBank/DDBJ whole genome shotgun (WGS) entry which is preliminary data.</text>
</comment>
<dbReference type="Proteomes" id="UP000318053">
    <property type="component" value="Unassembled WGS sequence"/>
</dbReference>
<keyword evidence="2" id="KW-0963">Cytoplasm</keyword>
<comment type="catalytic activity">
    <reaction evidence="2">
        <text>L-homoserine + acetyl-CoA = O-acetyl-L-homoserine + CoA</text>
        <dbReference type="Rhea" id="RHEA:13701"/>
        <dbReference type="ChEBI" id="CHEBI:57287"/>
        <dbReference type="ChEBI" id="CHEBI:57288"/>
        <dbReference type="ChEBI" id="CHEBI:57476"/>
        <dbReference type="ChEBI" id="CHEBI:57716"/>
        <dbReference type="EC" id="2.3.1.31"/>
    </reaction>
</comment>
<dbReference type="OrthoDB" id="9800754at2"/>
<dbReference type="RefSeq" id="WP_146392135.1">
    <property type="nucleotide sequence ID" value="NZ_SJPK01000007.1"/>
</dbReference>